<evidence type="ECO:0008006" key="3">
    <source>
        <dbReference type="Google" id="ProtNLM"/>
    </source>
</evidence>
<organism evidence="1 2">
    <name type="scientific">Streptomyces coeruleoprunus</name>
    <dbReference type="NCBI Taxonomy" id="285563"/>
    <lineage>
        <taxon>Bacteria</taxon>
        <taxon>Bacillati</taxon>
        <taxon>Actinomycetota</taxon>
        <taxon>Actinomycetes</taxon>
        <taxon>Kitasatosporales</taxon>
        <taxon>Streptomycetaceae</taxon>
        <taxon>Streptomyces</taxon>
    </lineage>
</organism>
<dbReference type="RefSeq" id="WP_345691330.1">
    <property type="nucleotide sequence ID" value="NZ_BAABIT010000001.1"/>
</dbReference>
<dbReference type="Proteomes" id="UP001595829">
    <property type="component" value="Unassembled WGS sequence"/>
</dbReference>
<reference evidence="2" key="1">
    <citation type="journal article" date="2019" name="Int. J. Syst. Evol. Microbiol.">
        <title>The Global Catalogue of Microorganisms (GCM) 10K type strain sequencing project: providing services to taxonomists for standard genome sequencing and annotation.</title>
        <authorList>
            <consortium name="The Broad Institute Genomics Platform"/>
            <consortium name="The Broad Institute Genome Sequencing Center for Infectious Disease"/>
            <person name="Wu L."/>
            <person name="Ma J."/>
        </authorList>
    </citation>
    <scope>NUCLEOTIDE SEQUENCE [LARGE SCALE GENOMIC DNA]</scope>
    <source>
        <strain evidence="2">CGMCC 4.1648</strain>
    </source>
</reference>
<keyword evidence="2" id="KW-1185">Reference proteome</keyword>
<comment type="caution">
    <text evidence="1">The sequence shown here is derived from an EMBL/GenBank/DDBJ whole genome shotgun (WGS) entry which is preliminary data.</text>
</comment>
<accession>A0ABV9XJ09</accession>
<sequence length="196" mass="21680">MLEKPRTLIALTLLAVLLLIAVPPAALRLWNGEPYPPARPDAVAARLKDRSRTVYDAFGLPAGTPVRTHRVDSYGCAYRGLRSLAHIDGTRVDVRRFSVRWEVPAVPEDTARAALRRLRERLAAGGWSVTQDLSREGAGSTSLSLTFQRPGDEDSIHVAWYDTTTTLFVSVYGSGCGELPAGFDEYAWEAAQWRIR</sequence>
<name>A0ABV9XJ09_9ACTN</name>
<protein>
    <recommendedName>
        <fullName evidence="3">DUF1795 domain-containing protein</fullName>
    </recommendedName>
</protein>
<evidence type="ECO:0000313" key="1">
    <source>
        <dbReference type="EMBL" id="MFC5024678.1"/>
    </source>
</evidence>
<dbReference type="EMBL" id="JBHSJD010000017">
    <property type="protein sequence ID" value="MFC5024678.1"/>
    <property type="molecule type" value="Genomic_DNA"/>
</dbReference>
<proteinExistence type="predicted"/>
<gene>
    <name evidence="1" type="ORF">ACFPM3_21360</name>
</gene>
<evidence type="ECO:0000313" key="2">
    <source>
        <dbReference type="Proteomes" id="UP001595829"/>
    </source>
</evidence>